<dbReference type="AlphaFoldDB" id="A0A1M6SDJ3"/>
<dbReference type="InterPro" id="IPR033179">
    <property type="entry name" value="PSD_type2_pro"/>
</dbReference>
<evidence type="ECO:0000256" key="1">
    <source>
        <dbReference type="ARBA" id="ARBA00005189"/>
    </source>
</evidence>
<comment type="similarity">
    <text evidence="12">Belongs to the phosphatidylserine decarboxylase family. PSD-B subfamily. Prokaryotic type II sub-subfamily.</text>
</comment>
<feature type="active site" description="Schiff-base intermediate with substrate; via pyruvic acid; for decarboxylase activity" evidence="12">
    <location>
        <position position="256"/>
    </location>
</feature>
<evidence type="ECO:0000256" key="6">
    <source>
        <dbReference type="ARBA" id="ARBA00023136"/>
    </source>
</evidence>
<dbReference type="GO" id="GO:0006646">
    <property type="term" value="P:phosphatidylethanolamine biosynthetic process"/>
    <property type="evidence" value="ECO:0007669"/>
    <property type="project" value="UniProtKB-UniRule"/>
</dbReference>
<evidence type="ECO:0000256" key="7">
    <source>
        <dbReference type="ARBA" id="ARBA00023145"/>
    </source>
</evidence>
<organism evidence="13 14">
    <name type="scientific">Hathewaya proteolytica DSM 3090</name>
    <dbReference type="NCBI Taxonomy" id="1121331"/>
    <lineage>
        <taxon>Bacteria</taxon>
        <taxon>Bacillati</taxon>
        <taxon>Bacillota</taxon>
        <taxon>Clostridia</taxon>
        <taxon>Eubacteriales</taxon>
        <taxon>Clostridiaceae</taxon>
        <taxon>Hathewaya</taxon>
    </lineage>
</organism>
<evidence type="ECO:0000256" key="8">
    <source>
        <dbReference type="ARBA" id="ARBA00023209"/>
    </source>
</evidence>
<evidence type="ECO:0000256" key="9">
    <source>
        <dbReference type="ARBA" id="ARBA00023239"/>
    </source>
</evidence>
<keyword evidence="4 12" id="KW-0210">Decarboxylase</keyword>
<keyword evidence="14" id="KW-1185">Reference proteome</keyword>
<dbReference type="NCBIfam" id="TIGR00163">
    <property type="entry name" value="PS_decarb"/>
    <property type="match status" value="1"/>
</dbReference>
<keyword evidence="8 12" id="KW-0594">Phospholipid biosynthesis</keyword>
<comment type="subcellular location">
    <subcellularLocation>
        <location evidence="12">Cell membrane</location>
        <topology evidence="12">Peripheral membrane protein</topology>
    </subcellularLocation>
</comment>
<dbReference type="EC" id="4.1.1.65" evidence="12"/>
<proteinExistence type="inferred from homology"/>
<feature type="modified residue" description="Pyruvic acid (Ser); by autocatalysis" evidence="12">
    <location>
        <position position="256"/>
    </location>
</feature>
<evidence type="ECO:0000256" key="11">
    <source>
        <dbReference type="ARBA" id="ARBA00023317"/>
    </source>
</evidence>
<dbReference type="STRING" id="1121331.SAMN02745248_02526"/>
<comment type="PTM">
    <text evidence="12">Is synthesized initially as an inactive proenzyme. Formation of the active enzyme involves a self-maturation process in which the active site pyruvoyl group is generated from an internal serine residue via an autocatalytic post-translational modification. Two non-identical subunits are generated from the proenzyme in this reaction, and the pyruvate is formed at the N-terminus of the alpha chain, which is derived from the carboxyl end of the proenzyme. The autoendoproteolytic cleavage occurs by a canonical serine protease mechanism, in which the side chain hydroxyl group of the serine supplies its oxygen atom to form the C-terminus of the beta chain, while the remainder of the serine residue undergoes an oxidative deamination to produce ammonia and the pyruvoyl prosthetic group on the alpha chain. During this reaction, the Ser that is part of the protease active site of the proenzyme becomes the pyruvoyl prosthetic group, which constitutes an essential element of the active site of the mature decarboxylase.</text>
</comment>
<evidence type="ECO:0000313" key="13">
    <source>
        <dbReference type="EMBL" id="SHK42813.1"/>
    </source>
</evidence>
<dbReference type="Proteomes" id="UP000183952">
    <property type="component" value="Unassembled WGS sequence"/>
</dbReference>
<keyword evidence="10 12" id="KW-1208">Phospholipid metabolism</keyword>
<evidence type="ECO:0000313" key="14">
    <source>
        <dbReference type="Proteomes" id="UP000183952"/>
    </source>
</evidence>
<feature type="chain" id="PRO_5023235937" description="Phosphatidylserine decarboxylase beta chain" evidence="12">
    <location>
        <begin position="1"/>
        <end position="255"/>
    </location>
</feature>
<comment type="catalytic activity">
    <reaction evidence="12">
        <text>a 1,2-diacyl-sn-glycero-3-phospho-L-serine + H(+) = a 1,2-diacyl-sn-glycero-3-phosphoethanolamine + CO2</text>
        <dbReference type="Rhea" id="RHEA:20828"/>
        <dbReference type="ChEBI" id="CHEBI:15378"/>
        <dbReference type="ChEBI" id="CHEBI:16526"/>
        <dbReference type="ChEBI" id="CHEBI:57262"/>
        <dbReference type="ChEBI" id="CHEBI:64612"/>
        <dbReference type="EC" id="4.1.1.65"/>
    </reaction>
</comment>
<dbReference type="OrthoDB" id="9802030at2"/>
<dbReference type="PANTHER" id="PTHR10067:SF17">
    <property type="entry name" value="PHOSPHATIDYLSERINE DECARBOXYLASE PROENZYME 2"/>
    <property type="match status" value="1"/>
</dbReference>
<dbReference type="HAMAP" id="MF_00663">
    <property type="entry name" value="PS_decarb_PSD_B_type2"/>
    <property type="match status" value="1"/>
</dbReference>
<comment type="caution">
    <text evidence="12">Lacks conserved residue(s) required for the propagation of feature annotation.</text>
</comment>
<dbReference type="GO" id="GO:0005886">
    <property type="term" value="C:plasma membrane"/>
    <property type="evidence" value="ECO:0007669"/>
    <property type="project" value="UniProtKB-SubCell"/>
</dbReference>
<comment type="pathway">
    <text evidence="1">Lipid metabolism.</text>
</comment>
<comment type="subunit">
    <text evidence="12">Heterodimer of a large membrane-associated beta subunit and a small pyruvoyl-containing alpha subunit.</text>
</comment>
<gene>
    <name evidence="12" type="primary">psd</name>
    <name evidence="13" type="ORF">SAMN02745248_02526</name>
</gene>
<evidence type="ECO:0000256" key="12">
    <source>
        <dbReference type="HAMAP-Rule" id="MF_00663"/>
    </source>
</evidence>
<feature type="site" description="Cleavage (non-hydrolytic); by autocatalysis" evidence="12">
    <location>
        <begin position="255"/>
        <end position="256"/>
    </location>
</feature>
<reference evidence="13 14" key="1">
    <citation type="submission" date="2016-11" db="EMBL/GenBank/DDBJ databases">
        <authorList>
            <person name="Jaros S."/>
            <person name="Januszkiewicz K."/>
            <person name="Wedrychowicz H."/>
        </authorList>
    </citation>
    <scope>NUCLEOTIDE SEQUENCE [LARGE SCALE GENOMIC DNA]</scope>
    <source>
        <strain evidence="13 14">DSM 3090</strain>
    </source>
</reference>
<keyword evidence="11 12" id="KW-0670">Pyruvate</keyword>
<sequence>MIKYYDRKTKKIEIENVAGDKYLNWVYTSPIGKGLLELIVKRKFFSSLYGKYCDSNMSKKKILKFIDEFNIDKELFETVPEDFKNFNDFFARKLKKEHMIFDKSNDVLISPCSARIFAYTDIKSNTVFNIKDFKYTLRDLLDNDQICETYNCGTCLIFRLCPTDYHRFHFIDNGVCSSSNKIKGSYYSVNPISLDTVKKVFVENKREWSVFKSENFDDVIYIEVGATCVGSIIQTYTADAPIQRGDEKGYFKFGGSTVIMLFKENIVEIDHDIVSNSRKGVETLINIGDSIGKRLDR</sequence>
<keyword evidence="9 12" id="KW-0456">Lyase</keyword>
<accession>A0A1M6SDJ3</accession>
<keyword evidence="3 12" id="KW-0444">Lipid biosynthesis</keyword>
<protein>
    <recommendedName>
        <fullName evidence="12">Phosphatidylserine decarboxylase proenzyme</fullName>
        <ecNumber evidence="12">4.1.1.65</ecNumber>
    </recommendedName>
    <component>
        <recommendedName>
            <fullName evidence="12">Phosphatidylserine decarboxylase alpha chain</fullName>
        </recommendedName>
    </component>
    <component>
        <recommendedName>
            <fullName evidence="12">Phosphatidylserine decarboxylase beta chain</fullName>
        </recommendedName>
    </component>
</protein>
<dbReference type="NCBIfam" id="NF001941">
    <property type="entry name" value="PRK00723.1"/>
    <property type="match status" value="1"/>
</dbReference>
<comment type="function">
    <text evidence="12">Catalyzes the formation of phosphatidylethanolamine (PtdEtn) from phosphatidylserine (PtdSer).</text>
</comment>
<comment type="cofactor">
    <cofactor evidence="12">
        <name>pyruvate</name>
        <dbReference type="ChEBI" id="CHEBI:15361"/>
    </cofactor>
    <text evidence="12">Binds 1 pyruvoyl group covalently per subunit.</text>
</comment>
<dbReference type="EMBL" id="FRAD01000027">
    <property type="protein sequence ID" value="SHK42813.1"/>
    <property type="molecule type" value="Genomic_DNA"/>
</dbReference>
<evidence type="ECO:0000256" key="4">
    <source>
        <dbReference type="ARBA" id="ARBA00022793"/>
    </source>
</evidence>
<dbReference type="Pfam" id="PF02666">
    <property type="entry name" value="PS_Dcarbxylase"/>
    <property type="match status" value="1"/>
</dbReference>
<feature type="chain" id="PRO_5023235938" description="Phosphatidylserine decarboxylase alpha chain" evidence="12">
    <location>
        <begin position="256"/>
        <end position="297"/>
    </location>
</feature>
<keyword evidence="6 12" id="KW-0472">Membrane</keyword>
<dbReference type="InterPro" id="IPR003817">
    <property type="entry name" value="PS_Dcarbxylase"/>
</dbReference>
<evidence type="ECO:0000256" key="10">
    <source>
        <dbReference type="ARBA" id="ARBA00023264"/>
    </source>
</evidence>
<feature type="active site" description="Charge relay system; for autoendoproteolytic cleavage activity" evidence="12">
    <location>
        <position position="256"/>
    </location>
</feature>
<keyword evidence="5 12" id="KW-0443">Lipid metabolism</keyword>
<evidence type="ECO:0000256" key="2">
    <source>
        <dbReference type="ARBA" id="ARBA00022475"/>
    </source>
</evidence>
<comment type="pathway">
    <text evidence="12">Phospholipid metabolism; phosphatidylethanolamine biosynthesis; phosphatidylethanolamine from CDP-diacylglycerol: step 2/2.</text>
</comment>
<dbReference type="PANTHER" id="PTHR10067">
    <property type="entry name" value="PHOSPHATIDYLSERINE DECARBOXYLASE"/>
    <property type="match status" value="1"/>
</dbReference>
<keyword evidence="2 12" id="KW-1003">Cell membrane</keyword>
<evidence type="ECO:0000256" key="5">
    <source>
        <dbReference type="ARBA" id="ARBA00023098"/>
    </source>
</evidence>
<keyword evidence="7 12" id="KW-0865">Zymogen</keyword>
<evidence type="ECO:0000256" key="3">
    <source>
        <dbReference type="ARBA" id="ARBA00022516"/>
    </source>
</evidence>
<dbReference type="UniPathway" id="UPA00558">
    <property type="reaction ID" value="UER00616"/>
</dbReference>
<name>A0A1M6SDJ3_9CLOT</name>
<dbReference type="GO" id="GO:0004609">
    <property type="term" value="F:phosphatidylserine decarboxylase activity"/>
    <property type="evidence" value="ECO:0007669"/>
    <property type="project" value="UniProtKB-UniRule"/>
</dbReference>
<dbReference type="RefSeq" id="WP_072904422.1">
    <property type="nucleotide sequence ID" value="NZ_FRAD01000027.1"/>
</dbReference>
<feature type="active site" description="Charge relay system; for autoendoproteolytic cleavage activity" evidence="12">
    <location>
        <position position="169"/>
    </location>
</feature>
<dbReference type="InterPro" id="IPR033177">
    <property type="entry name" value="PSD-B"/>
</dbReference>